<reference evidence="5" key="1">
    <citation type="submission" date="2012-12" db="EMBL/GenBank/DDBJ databases">
        <authorList>
            <person name="Hellsten U."/>
            <person name="Grimwood J."/>
            <person name="Chapman J.A."/>
            <person name="Shapiro H."/>
            <person name="Aerts A."/>
            <person name="Otillar R.P."/>
            <person name="Terry A.Y."/>
            <person name="Boore J.L."/>
            <person name="Simakov O."/>
            <person name="Marletaz F."/>
            <person name="Cho S.-J."/>
            <person name="Edsinger-Gonzales E."/>
            <person name="Havlak P."/>
            <person name="Kuo D.-H."/>
            <person name="Larsson T."/>
            <person name="Lv J."/>
            <person name="Arendt D."/>
            <person name="Savage R."/>
            <person name="Osoegawa K."/>
            <person name="de Jong P."/>
            <person name="Lindberg D.R."/>
            <person name="Seaver E.C."/>
            <person name="Weisblat D.A."/>
            <person name="Putnam N.H."/>
            <person name="Grigoriev I.V."/>
            <person name="Rokhsar D.S."/>
        </authorList>
    </citation>
    <scope>NUCLEOTIDE SEQUENCE</scope>
    <source>
        <strain evidence="5">I ESC-2004</strain>
    </source>
</reference>
<reference evidence="3 5" key="2">
    <citation type="journal article" date="2013" name="Nature">
        <title>Insights into bilaterian evolution from three spiralian genomes.</title>
        <authorList>
            <person name="Simakov O."/>
            <person name="Marletaz F."/>
            <person name="Cho S.J."/>
            <person name="Edsinger-Gonzales E."/>
            <person name="Havlak P."/>
            <person name="Hellsten U."/>
            <person name="Kuo D.H."/>
            <person name="Larsson T."/>
            <person name="Lv J."/>
            <person name="Arendt D."/>
            <person name="Savage R."/>
            <person name="Osoegawa K."/>
            <person name="de Jong P."/>
            <person name="Grimwood J."/>
            <person name="Chapman J.A."/>
            <person name="Shapiro H."/>
            <person name="Aerts A."/>
            <person name="Otillar R.P."/>
            <person name="Terry A.Y."/>
            <person name="Boore J.L."/>
            <person name="Grigoriev I.V."/>
            <person name="Lindberg D.R."/>
            <person name="Seaver E.C."/>
            <person name="Weisblat D.A."/>
            <person name="Putnam N.H."/>
            <person name="Rokhsar D.S."/>
        </authorList>
    </citation>
    <scope>NUCLEOTIDE SEQUENCE</scope>
    <source>
        <strain evidence="3 5">I ESC-2004</strain>
    </source>
</reference>
<sequence>MEQTSVDLMKILDEHHRRMGRAKEQIRLLEIKIEETRNRRPTVMHEAEMQTMRGVCAMYNEYINKKMAEAADLTVKIEEVQRREMQQLEERMLQETRSFRRGGDGRGASGQEDGKSLS</sequence>
<evidence type="ECO:0000313" key="4">
    <source>
        <dbReference type="EnsemblMetazoa" id="CapteP197545"/>
    </source>
</evidence>
<evidence type="ECO:0000256" key="1">
    <source>
        <dbReference type="SAM" id="Coils"/>
    </source>
</evidence>
<evidence type="ECO:0000313" key="5">
    <source>
        <dbReference type="Proteomes" id="UP000014760"/>
    </source>
</evidence>
<accession>R7UPV8</accession>
<dbReference type="Proteomes" id="UP000014760">
    <property type="component" value="Unassembled WGS sequence"/>
</dbReference>
<organism evidence="3">
    <name type="scientific">Capitella teleta</name>
    <name type="common">Polychaete worm</name>
    <dbReference type="NCBI Taxonomy" id="283909"/>
    <lineage>
        <taxon>Eukaryota</taxon>
        <taxon>Metazoa</taxon>
        <taxon>Spiralia</taxon>
        <taxon>Lophotrochozoa</taxon>
        <taxon>Annelida</taxon>
        <taxon>Polychaeta</taxon>
        <taxon>Sedentaria</taxon>
        <taxon>Scolecida</taxon>
        <taxon>Capitellidae</taxon>
        <taxon>Capitella</taxon>
    </lineage>
</organism>
<reference evidence="4" key="3">
    <citation type="submission" date="2015-06" db="UniProtKB">
        <authorList>
            <consortium name="EnsemblMetazoa"/>
        </authorList>
    </citation>
    <scope>IDENTIFICATION</scope>
</reference>
<protein>
    <submittedName>
        <fullName evidence="3 4">Uncharacterized protein</fullName>
    </submittedName>
</protein>
<feature type="compositionally biased region" description="Basic and acidic residues" evidence="2">
    <location>
        <begin position="87"/>
        <end position="104"/>
    </location>
</feature>
<evidence type="ECO:0000313" key="3">
    <source>
        <dbReference type="EMBL" id="ELU08225.1"/>
    </source>
</evidence>
<dbReference type="HOGENOM" id="CLU_2099167_0_0_1"/>
<evidence type="ECO:0000256" key="2">
    <source>
        <dbReference type="SAM" id="MobiDB-lite"/>
    </source>
</evidence>
<feature type="coiled-coil region" evidence="1">
    <location>
        <begin position="12"/>
        <end position="39"/>
    </location>
</feature>
<keyword evidence="5" id="KW-1185">Reference proteome</keyword>
<proteinExistence type="predicted"/>
<name>R7UPV8_CAPTE</name>
<keyword evidence="1" id="KW-0175">Coiled coil</keyword>
<feature type="region of interest" description="Disordered" evidence="2">
    <location>
        <begin position="87"/>
        <end position="118"/>
    </location>
</feature>
<dbReference type="EMBL" id="KB299236">
    <property type="protein sequence ID" value="ELU08225.1"/>
    <property type="molecule type" value="Genomic_DNA"/>
</dbReference>
<dbReference type="EMBL" id="AMQN01006822">
    <property type="status" value="NOT_ANNOTATED_CDS"/>
    <property type="molecule type" value="Genomic_DNA"/>
</dbReference>
<gene>
    <name evidence="3" type="ORF">CAPTEDRAFT_197545</name>
</gene>
<dbReference type="AlphaFoldDB" id="R7UPV8"/>
<dbReference type="EnsemblMetazoa" id="CapteT197545">
    <property type="protein sequence ID" value="CapteP197545"/>
    <property type="gene ID" value="CapteG197545"/>
</dbReference>